<keyword evidence="4 6" id="KW-0862">Zinc</keyword>
<comment type="cofactor">
    <cofactor evidence="1 6">
        <name>Zn(2+)</name>
        <dbReference type="ChEBI" id="CHEBI:29105"/>
    </cofactor>
</comment>
<gene>
    <name evidence="8" type="ORF">K402DRAFT_350569</name>
</gene>
<evidence type="ECO:0000256" key="5">
    <source>
        <dbReference type="ARBA" id="ARBA00023002"/>
    </source>
</evidence>
<dbReference type="GO" id="GO:0000721">
    <property type="term" value="F:(R,R)-butanediol dehydrogenase activity"/>
    <property type="evidence" value="ECO:0007669"/>
    <property type="project" value="TreeGrafter"/>
</dbReference>
<comment type="similarity">
    <text evidence="2 6">Belongs to the zinc-containing alcohol dehydrogenase family.</text>
</comment>
<name>A0A6G1H6Y8_9PEZI</name>
<dbReference type="PANTHER" id="PTHR43161:SF23">
    <property type="entry name" value="(R,R)-BUTANEDIOL DEHYDROGENASE-RELATED"/>
    <property type="match status" value="1"/>
</dbReference>
<organism evidence="8 9">
    <name type="scientific">Aulographum hederae CBS 113979</name>
    <dbReference type="NCBI Taxonomy" id="1176131"/>
    <lineage>
        <taxon>Eukaryota</taxon>
        <taxon>Fungi</taxon>
        <taxon>Dikarya</taxon>
        <taxon>Ascomycota</taxon>
        <taxon>Pezizomycotina</taxon>
        <taxon>Dothideomycetes</taxon>
        <taxon>Pleosporomycetidae</taxon>
        <taxon>Aulographales</taxon>
        <taxon>Aulographaceae</taxon>
    </lineage>
</organism>
<dbReference type="InterPro" id="IPR013149">
    <property type="entry name" value="ADH-like_C"/>
</dbReference>
<protein>
    <submittedName>
        <fullName evidence="8">GroES-like protein</fullName>
    </submittedName>
</protein>
<dbReference type="SUPFAM" id="SSF50129">
    <property type="entry name" value="GroES-like"/>
    <property type="match status" value="1"/>
</dbReference>
<dbReference type="GO" id="GO:0005737">
    <property type="term" value="C:cytoplasm"/>
    <property type="evidence" value="ECO:0007669"/>
    <property type="project" value="TreeGrafter"/>
</dbReference>
<keyword evidence="9" id="KW-1185">Reference proteome</keyword>
<dbReference type="InterPro" id="IPR020843">
    <property type="entry name" value="ER"/>
</dbReference>
<dbReference type="Proteomes" id="UP000800041">
    <property type="component" value="Unassembled WGS sequence"/>
</dbReference>
<dbReference type="Gene3D" id="3.90.180.10">
    <property type="entry name" value="Medium-chain alcohol dehydrogenases, catalytic domain"/>
    <property type="match status" value="1"/>
</dbReference>
<dbReference type="AlphaFoldDB" id="A0A6G1H6Y8"/>
<dbReference type="SUPFAM" id="SSF51735">
    <property type="entry name" value="NAD(P)-binding Rossmann-fold domains"/>
    <property type="match status" value="1"/>
</dbReference>
<proteinExistence type="inferred from homology"/>
<evidence type="ECO:0000313" key="8">
    <source>
        <dbReference type="EMBL" id="KAF1988986.1"/>
    </source>
</evidence>
<keyword evidence="3 6" id="KW-0479">Metal-binding</keyword>
<dbReference type="PROSITE" id="PS00059">
    <property type="entry name" value="ADH_ZINC"/>
    <property type="match status" value="1"/>
</dbReference>
<reference evidence="8" key="1">
    <citation type="journal article" date="2020" name="Stud. Mycol.">
        <title>101 Dothideomycetes genomes: a test case for predicting lifestyles and emergence of pathogens.</title>
        <authorList>
            <person name="Haridas S."/>
            <person name="Albert R."/>
            <person name="Binder M."/>
            <person name="Bloem J."/>
            <person name="Labutti K."/>
            <person name="Salamov A."/>
            <person name="Andreopoulos B."/>
            <person name="Baker S."/>
            <person name="Barry K."/>
            <person name="Bills G."/>
            <person name="Bluhm B."/>
            <person name="Cannon C."/>
            <person name="Castanera R."/>
            <person name="Culley D."/>
            <person name="Daum C."/>
            <person name="Ezra D."/>
            <person name="Gonzalez J."/>
            <person name="Henrissat B."/>
            <person name="Kuo A."/>
            <person name="Liang C."/>
            <person name="Lipzen A."/>
            <person name="Lutzoni F."/>
            <person name="Magnuson J."/>
            <person name="Mondo S."/>
            <person name="Nolan M."/>
            <person name="Ohm R."/>
            <person name="Pangilinan J."/>
            <person name="Park H.-J."/>
            <person name="Ramirez L."/>
            <person name="Alfaro M."/>
            <person name="Sun H."/>
            <person name="Tritt A."/>
            <person name="Yoshinaga Y."/>
            <person name="Zwiers L.-H."/>
            <person name="Turgeon B."/>
            <person name="Goodwin S."/>
            <person name="Spatafora J."/>
            <person name="Crous P."/>
            <person name="Grigoriev I."/>
        </authorList>
    </citation>
    <scope>NUCLEOTIDE SEQUENCE</scope>
    <source>
        <strain evidence="8">CBS 113979</strain>
    </source>
</reference>
<dbReference type="InterPro" id="IPR002328">
    <property type="entry name" value="ADH_Zn_CS"/>
</dbReference>
<evidence type="ECO:0000313" key="9">
    <source>
        <dbReference type="Proteomes" id="UP000800041"/>
    </source>
</evidence>
<dbReference type="Pfam" id="PF08240">
    <property type="entry name" value="ADH_N"/>
    <property type="match status" value="1"/>
</dbReference>
<dbReference type="CDD" id="cd08233">
    <property type="entry name" value="butanediol_DH_like"/>
    <property type="match status" value="1"/>
</dbReference>
<evidence type="ECO:0000256" key="2">
    <source>
        <dbReference type="ARBA" id="ARBA00008072"/>
    </source>
</evidence>
<evidence type="ECO:0000256" key="1">
    <source>
        <dbReference type="ARBA" id="ARBA00001947"/>
    </source>
</evidence>
<evidence type="ECO:0000256" key="6">
    <source>
        <dbReference type="RuleBase" id="RU361277"/>
    </source>
</evidence>
<feature type="domain" description="Enoyl reductase (ER)" evidence="7">
    <location>
        <begin position="12"/>
        <end position="360"/>
    </location>
</feature>
<evidence type="ECO:0000259" key="7">
    <source>
        <dbReference type="SMART" id="SM00829"/>
    </source>
</evidence>
<dbReference type="GO" id="GO:0008270">
    <property type="term" value="F:zinc ion binding"/>
    <property type="evidence" value="ECO:0007669"/>
    <property type="project" value="InterPro"/>
</dbReference>
<dbReference type="Gene3D" id="3.40.50.720">
    <property type="entry name" value="NAD(P)-binding Rossmann-like Domain"/>
    <property type="match status" value="1"/>
</dbReference>
<dbReference type="InterPro" id="IPR013154">
    <property type="entry name" value="ADH-like_N"/>
</dbReference>
<keyword evidence="5" id="KW-0560">Oxidoreductase</keyword>
<sequence length="369" mass="39477">MPDTMKAVRFHGKEDLRFEDIPNPSLPPTHIRLTPAYNGICGTDLHEYSGGPNLCPTTPHPITRETVPLTFGHEFSGIVTEVGPAVPSDANIKPGDRVCVQPIIYDGTCGACKEGYINCCYSNGFVGLSGWGGGLAESCFVPASCVVKLPDNVSLRAGALIEPLAVGWHAVNMSEFEKLDVKNVGVLVTGGGPIGLAVIQALKARGAGKVIVSEISGKRKEFAKDFGADYVLDPTKDDVVARCKELCEGQGVHVAFDCAGVKPGLDAAILATRARGLIVNIAVWEKPVLINVNDLVFKERKYMGIATYQAGDFQAVLSAISEGRMKPEGMITKEISLDKVLKEGFESLLQDKGNLVKVMVQVRPPKDES</sequence>
<evidence type="ECO:0000256" key="4">
    <source>
        <dbReference type="ARBA" id="ARBA00022833"/>
    </source>
</evidence>
<dbReference type="InterPro" id="IPR011032">
    <property type="entry name" value="GroES-like_sf"/>
</dbReference>
<dbReference type="GO" id="GO:0034079">
    <property type="term" value="P:butanediol biosynthetic process"/>
    <property type="evidence" value="ECO:0007669"/>
    <property type="project" value="TreeGrafter"/>
</dbReference>
<dbReference type="OrthoDB" id="3941538at2759"/>
<evidence type="ECO:0000256" key="3">
    <source>
        <dbReference type="ARBA" id="ARBA00022723"/>
    </source>
</evidence>
<dbReference type="SMART" id="SM00829">
    <property type="entry name" value="PKS_ER"/>
    <property type="match status" value="1"/>
</dbReference>
<dbReference type="PANTHER" id="PTHR43161">
    <property type="entry name" value="SORBITOL DEHYDROGENASE"/>
    <property type="match status" value="1"/>
</dbReference>
<accession>A0A6G1H6Y8</accession>
<dbReference type="EMBL" id="ML977146">
    <property type="protein sequence ID" value="KAF1988986.1"/>
    <property type="molecule type" value="Genomic_DNA"/>
</dbReference>
<dbReference type="Pfam" id="PF00107">
    <property type="entry name" value="ADH_zinc_N"/>
    <property type="match status" value="1"/>
</dbReference>
<dbReference type="InterPro" id="IPR036291">
    <property type="entry name" value="NAD(P)-bd_dom_sf"/>
</dbReference>